<dbReference type="AlphaFoldDB" id="A0A4C1SMB5"/>
<name>A0A4C1SMB5_EUMVA</name>
<sequence length="201" mass="22744">MLPQENTKQAMPEGTKDIVIESSESQLQTIPKPKPSQSAFRNKIVVLESELNSFLLARDIGVATNEAIKRTATLRKDIQQRKKHIEAKALKIRDSVGQPRVEENQSGILEVIKEIAIFGGAADDRCHTETIRCCKTLDDLQAELCKEGYAISRSGLYLKLLPRRANTEEGKRHIVTVPVKYANQIRRYIRNIKMAHSVQLR</sequence>
<proteinExistence type="predicted"/>
<dbReference type="PANTHER" id="PTHR46954:SF1">
    <property type="entry name" value="C2H2-TYPE DOMAIN-CONTAINING PROTEIN"/>
    <property type="match status" value="1"/>
</dbReference>
<evidence type="ECO:0000313" key="1">
    <source>
        <dbReference type="EMBL" id="GBP03282.1"/>
    </source>
</evidence>
<comment type="caution">
    <text evidence="1">The sequence shown here is derived from an EMBL/GenBank/DDBJ whole genome shotgun (WGS) entry which is preliminary data.</text>
</comment>
<evidence type="ECO:0000313" key="2">
    <source>
        <dbReference type="Proteomes" id="UP000299102"/>
    </source>
</evidence>
<organism evidence="1 2">
    <name type="scientific">Eumeta variegata</name>
    <name type="common">Bagworm moth</name>
    <name type="synonym">Eumeta japonica</name>
    <dbReference type="NCBI Taxonomy" id="151549"/>
    <lineage>
        <taxon>Eukaryota</taxon>
        <taxon>Metazoa</taxon>
        <taxon>Ecdysozoa</taxon>
        <taxon>Arthropoda</taxon>
        <taxon>Hexapoda</taxon>
        <taxon>Insecta</taxon>
        <taxon>Pterygota</taxon>
        <taxon>Neoptera</taxon>
        <taxon>Endopterygota</taxon>
        <taxon>Lepidoptera</taxon>
        <taxon>Glossata</taxon>
        <taxon>Ditrysia</taxon>
        <taxon>Tineoidea</taxon>
        <taxon>Psychidae</taxon>
        <taxon>Oiketicinae</taxon>
        <taxon>Eumeta</taxon>
    </lineage>
</organism>
<keyword evidence="2" id="KW-1185">Reference proteome</keyword>
<gene>
    <name evidence="1" type="ORF">EVAR_2690_1</name>
</gene>
<dbReference type="Proteomes" id="UP000299102">
    <property type="component" value="Unassembled WGS sequence"/>
</dbReference>
<dbReference type="PANTHER" id="PTHR46954">
    <property type="entry name" value="C2H2-TYPE DOMAIN-CONTAINING PROTEIN"/>
    <property type="match status" value="1"/>
</dbReference>
<dbReference type="OrthoDB" id="7510399at2759"/>
<reference evidence="1 2" key="1">
    <citation type="journal article" date="2019" name="Commun. Biol.">
        <title>The bagworm genome reveals a unique fibroin gene that provides high tensile strength.</title>
        <authorList>
            <person name="Kono N."/>
            <person name="Nakamura H."/>
            <person name="Ohtoshi R."/>
            <person name="Tomita M."/>
            <person name="Numata K."/>
            <person name="Arakawa K."/>
        </authorList>
    </citation>
    <scope>NUCLEOTIDE SEQUENCE [LARGE SCALE GENOMIC DNA]</scope>
</reference>
<dbReference type="EMBL" id="BGZK01000009">
    <property type="protein sequence ID" value="GBP03282.1"/>
    <property type="molecule type" value="Genomic_DNA"/>
</dbReference>
<protein>
    <submittedName>
        <fullName evidence="1">Uncharacterized protein</fullName>
    </submittedName>
</protein>
<accession>A0A4C1SMB5</accession>